<accession>A0AAN7ZVM8</accession>
<proteinExistence type="predicted"/>
<evidence type="ECO:0000313" key="8">
    <source>
        <dbReference type="Proteomes" id="UP001310594"/>
    </source>
</evidence>
<evidence type="ECO:0000259" key="5">
    <source>
        <dbReference type="PROSITE" id="PS50865"/>
    </source>
</evidence>
<organism evidence="7 8">
    <name type="scientific">Elasticomyces elasticus</name>
    <dbReference type="NCBI Taxonomy" id="574655"/>
    <lineage>
        <taxon>Eukaryota</taxon>
        <taxon>Fungi</taxon>
        <taxon>Dikarya</taxon>
        <taxon>Ascomycota</taxon>
        <taxon>Pezizomycotina</taxon>
        <taxon>Dothideomycetes</taxon>
        <taxon>Dothideomycetidae</taxon>
        <taxon>Mycosphaerellales</taxon>
        <taxon>Teratosphaeriaceae</taxon>
        <taxon>Elasticomyces</taxon>
    </lineage>
</organism>
<dbReference type="GO" id="GO:0008270">
    <property type="term" value="F:zinc ion binding"/>
    <property type="evidence" value="ECO:0007669"/>
    <property type="project" value="UniProtKB-KW"/>
</dbReference>
<name>A0AAN7ZVM8_9PEZI</name>
<evidence type="ECO:0000259" key="6">
    <source>
        <dbReference type="PROSITE" id="PS51379"/>
    </source>
</evidence>
<dbReference type="EMBL" id="JAVRQU010000021">
    <property type="protein sequence ID" value="KAK5691439.1"/>
    <property type="molecule type" value="Genomic_DNA"/>
</dbReference>
<dbReference type="Gene3D" id="6.10.140.2220">
    <property type="match status" value="1"/>
</dbReference>
<dbReference type="PROSITE" id="PS50865">
    <property type="entry name" value="ZF_MYND_2"/>
    <property type="match status" value="1"/>
</dbReference>
<keyword evidence="3" id="KW-0862">Zinc</keyword>
<dbReference type="InterPro" id="IPR050869">
    <property type="entry name" value="H3K4_H4K5_MeTrfase"/>
</dbReference>
<keyword evidence="1" id="KW-0479">Metal-binding</keyword>
<dbReference type="PANTHER" id="PTHR12197">
    <property type="entry name" value="HISTONE-LYSINE N-METHYLTRANSFERASE SMYD"/>
    <property type="match status" value="1"/>
</dbReference>
<dbReference type="Pfam" id="PF01753">
    <property type="entry name" value="zf-MYND"/>
    <property type="match status" value="1"/>
</dbReference>
<feature type="domain" description="MYND-type" evidence="5">
    <location>
        <begin position="6"/>
        <end position="47"/>
    </location>
</feature>
<dbReference type="PROSITE" id="PS51379">
    <property type="entry name" value="4FE4S_FER_2"/>
    <property type="match status" value="1"/>
</dbReference>
<dbReference type="GO" id="GO:0005634">
    <property type="term" value="C:nucleus"/>
    <property type="evidence" value="ECO:0007669"/>
    <property type="project" value="TreeGrafter"/>
</dbReference>
<evidence type="ECO:0000256" key="2">
    <source>
        <dbReference type="ARBA" id="ARBA00022771"/>
    </source>
</evidence>
<dbReference type="AlphaFoldDB" id="A0AAN7ZVM8"/>
<dbReference type="SUPFAM" id="SSF82199">
    <property type="entry name" value="SET domain"/>
    <property type="match status" value="1"/>
</dbReference>
<dbReference type="Gene3D" id="2.170.270.10">
    <property type="entry name" value="SET domain"/>
    <property type="match status" value="1"/>
</dbReference>
<evidence type="ECO:0000256" key="1">
    <source>
        <dbReference type="ARBA" id="ARBA00022723"/>
    </source>
</evidence>
<evidence type="ECO:0000256" key="4">
    <source>
        <dbReference type="PROSITE-ProRule" id="PRU00134"/>
    </source>
</evidence>
<protein>
    <recommendedName>
        <fullName evidence="9">MYND-type domain-containing protein</fullName>
    </recommendedName>
</protein>
<sequence>MERMMATSMGSPTADVNVKACNGCKRARYCSKACQVKAWKTEHKYQCKTLKHVDVVEPTRIVHKLLKRLQAGDQDVEAVLRFQSKQDDVKAQWPEHYDRLREAGAAAWRNCDEPDDIQDGLETAVSLSFNIMTNCLSLFDAGTATERLGRGFDPVLCTANHSCDPNAFFVFDTPTAVFRAGRIIVSNRTRELYHLVSACLGLGFRQLVLEIRGDGVAYFTEREASCQSGTICTDILALHAAGDEIFISYKPSTNPFRYRQAELKQFYYFECRCSKCAQGDTLDGFNKLPEDLDFHWCARADAMMQQQAREDVEMSRYWVNNSVAGRRVSALQADVFRRHQHGAQTNSVNELKSALRTCLESGMWLLKREPVPGILRDLQSAYTTSRMLLPSFLIALKRHFVVNLELHPGSVDHFQLLSSYSVMHLALGMSDPNEAQNLREMEQHFKLRLLPMAMAIQLSEQVPLSVGWDSDMGHRVRHACNQLFAPSGGTPPASLTRQLNALWPEVRAYAERIDLLEVINRAR</sequence>
<dbReference type="InterPro" id="IPR046341">
    <property type="entry name" value="SET_dom_sf"/>
</dbReference>
<dbReference type="PANTHER" id="PTHR12197:SF251">
    <property type="entry name" value="EG:BACR7C10.4 PROTEIN"/>
    <property type="match status" value="1"/>
</dbReference>
<feature type="domain" description="4Fe-4S ferredoxin-type" evidence="6">
    <location>
        <begin position="10"/>
        <end position="44"/>
    </location>
</feature>
<evidence type="ECO:0008006" key="9">
    <source>
        <dbReference type="Google" id="ProtNLM"/>
    </source>
</evidence>
<evidence type="ECO:0000256" key="3">
    <source>
        <dbReference type="ARBA" id="ARBA00022833"/>
    </source>
</evidence>
<dbReference type="InterPro" id="IPR017896">
    <property type="entry name" value="4Fe4S_Fe-S-bd"/>
</dbReference>
<reference evidence="7" key="1">
    <citation type="submission" date="2023-08" db="EMBL/GenBank/DDBJ databases">
        <title>Black Yeasts Isolated from many extreme environments.</title>
        <authorList>
            <person name="Coleine C."/>
            <person name="Stajich J.E."/>
            <person name="Selbmann L."/>
        </authorList>
    </citation>
    <scope>NUCLEOTIDE SEQUENCE</scope>
    <source>
        <strain evidence="7">CCFEE 5810</strain>
    </source>
</reference>
<comment type="caution">
    <text evidence="7">The sequence shown here is derived from an EMBL/GenBank/DDBJ whole genome shotgun (WGS) entry which is preliminary data.</text>
</comment>
<gene>
    <name evidence="7" type="ORF">LTR97_011432</name>
</gene>
<keyword evidence="2 4" id="KW-0863">Zinc-finger</keyword>
<dbReference type="Proteomes" id="UP001310594">
    <property type="component" value="Unassembled WGS sequence"/>
</dbReference>
<evidence type="ECO:0000313" key="7">
    <source>
        <dbReference type="EMBL" id="KAK5691439.1"/>
    </source>
</evidence>
<dbReference type="SUPFAM" id="SSF144232">
    <property type="entry name" value="HIT/MYND zinc finger-like"/>
    <property type="match status" value="1"/>
</dbReference>
<dbReference type="InterPro" id="IPR002893">
    <property type="entry name" value="Znf_MYND"/>
</dbReference>
<dbReference type="CDD" id="cd20071">
    <property type="entry name" value="SET_SMYD"/>
    <property type="match status" value="1"/>
</dbReference>